<reference evidence="11" key="1">
    <citation type="journal article" date="2018" name="Nat. Microbiol.">
        <title>Leveraging single-cell genomics to expand the fungal tree of life.</title>
        <authorList>
            <person name="Ahrendt S.R."/>
            <person name="Quandt C.A."/>
            <person name="Ciobanu D."/>
            <person name="Clum A."/>
            <person name="Salamov A."/>
            <person name="Andreopoulos B."/>
            <person name="Cheng J.F."/>
            <person name="Woyke T."/>
            <person name="Pelin A."/>
            <person name="Henrissat B."/>
            <person name="Reynolds N.K."/>
            <person name="Benny G.L."/>
            <person name="Smith M.E."/>
            <person name="James T.Y."/>
            <person name="Grigoriev I.V."/>
        </authorList>
    </citation>
    <scope>NUCLEOTIDE SEQUENCE [LARGE SCALE GENOMIC DNA]</scope>
    <source>
        <strain evidence="11">RSA 468</strain>
    </source>
</reference>
<evidence type="ECO:0000256" key="8">
    <source>
        <dbReference type="SAM" id="Coils"/>
    </source>
</evidence>
<dbReference type="STRING" id="215637.A0A4P9ZMW9"/>
<feature type="coiled-coil region" evidence="8">
    <location>
        <begin position="8"/>
        <end position="35"/>
    </location>
</feature>
<proteinExistence type="inferred from homology"/>
<keyword evidence="11" id="KW-1185">Reference proteome</keyword>
<dbReference type="GO" id="GO:0005634">
    <property type="term" value="C:nucleus"/>
    <property type="evidence" value="ECO:0007669"/>
    <property type="project" value="UniProtKB-SubCell"/>
</dbReference>
<keyword evidence="5 8" id="KW-0175">Coiled coil</keyword>
<evidence type="ECO:0000256" key="2">
    <source>
        <dbReference type="ARBA" id="ARBA00004584"/>
    </source>
</evidence>
<evidence type="ECO:0000256" key="4">
    <source>
        <dbReference type="ARBA" id="ARBA00022454"/>
    </source>
</evidence>
<dbReference type="PANTHER" id="PTHR14401">
    <property type="entry name" value="CENTROMERE PROTEIN K"/>
    <property type="match status" value="1"/>
</dbReference>
<dbReference type="Proteomes" id="UP000268162">
    <property type="component" value="Unassembled WGS sequence"/>
</dbReference>
<dbReference type="InterPro" id="IPR020993">
    <property type="entry name" value="Centromere_CenpK"/>
</dbReference>
<dbReference type="Pfam" id="PF11802">
    <property type="entry name" value="CENP-K"/>
    <property type="match status" value="1"/>
</dbReference>
<evidence type="ECO:0000256" key="3">
    <source>
        <dbReference type="ARBA" id="ARBA00005795"/>
    </source>
</evidence>
<comment type="similarity">
    <text evidence="3">Belongs to the CENP-K/MCM22 family.</text>
</comment>
<sequence length="228" mass="25780">MEAPKKRLQILLLEKQRLTLELARLKKLNETGENESSAKDPKSAVFVLQEEVNGTKDALASILEDLSAGRKELVREKDLLAETKIIESSLRQTVKTLESKGSEVQHLSLLDEKREELSRVRKLTSKGMKRLLQFLDKYHPPITVLNGDHPPTSKRSRGHSQSTRSTTFSLKDIIEDLMNLSVSNPDQPYLTLESGEFHEPHIHLLLMAGIITYHPTNSTQIKLVGFHS</sequence>
<feature type="region of interest" description="Disordered" evidence="9">
    <location>
        <begin position="143"/>
        <end position="165"/>
    </location>
</feature>
<organism evidence="10 11">
    <name type="scientific">Dimargaris cristalligena</name>
    <dbReference type="NCBI Taxonomy" id="215637"/>
    <lineage>
        <taxon>Eukaryota</taxon>
        <taxon>Fungi</taxon>
        <taxon>Fungi incertae sedis</taxon>
        <taxon>Zoopagomycota</taxon>
        <taxon>Kickxellomycotina</taxon>
        <taxon>Dimargaritomycetes</taxon>
        <taxon>Dimargaritales</taxon>
        <taxon>Dimargaritaceae</taxon>
        <taxon>Dimargaris</taxon>
    </lineage>
</organism>
<dbReference type="PANTHER" id="PTHR14401:SF6">
    <property type="entry name" value="CENTROMERE PROTEIN K"/>
    <property type="match status" value="1"/>
</dbReference>
<evidence type="ECO:0000256" key="6">
    <source>
        <dbReference type="ARBA" id="ARBA00023242"/>
    </source>
</evidence>
<dbReference type="AlphaFoldDB" id="A0A4P9ZMW9"/>
<evidence type="ECO:0000313" key="10">
    <source>
        <dbReference type="EMBL" id="RKP34438.1"/>
    </source>
</evidence>
<evidence type="ECO:0000256" key="9">
    <source>
        <dbReference type="SAM" id="MobiDB-lite"/>
    </source>
</evidence>
<keyword evidence="4" id="KW-0158">Chromosome</keyword>
<dbReference type="GO" id="GO:0000775">
    <property type="term" value="C:chromosome, centromeric region"/>
    <property type="evidence" value="ECO:0007669"/>
    <property type="project" value="UniProtKB-SubCell"/>
</dbReference>
<gene>
    <name evidence="10" type="ORF">BJ085DRAFT_39170</name>
</gene>
<evidence type="ECO:0000256" key="1">
    <source>
        <dbReference type="ARBA" id="ARBA00004123"/>
    </source>
</evidence>
<dbReference type="GO" id="GO:0051382">
    <property type="term" value="P:kinetochore assembly"/>
    <property type="evidence" value="ECO:0007669"/>
    <property type="project" value="InterPro"/>
</dbReference>
<accession>A0A4P9ZMW9</accession>
<evidence type="ECO:0000313" key="11">
    <source>
        <dbReference type="Proteomes" id="UP000268162"/>
    </source>
</evidence>
<dbReference type="GO" id="GO:0000070">
    <property type="term" value="P:mitotic sister chromatid segregation"/>
    <property type="evidence" value="ECO:0007669"/>
    <property type="project" value="TreeGrafter"/>
</dbReference>
<dbReference type="EMBL" id="ML003202">
    <property type="protein sequence ID" value="RKP34438.1"/>
    <property type="molecule type" value="Genomic_DNA"/>
</dbReference>
<protein>
    <submittedName>
        <fullName evidence="10">Centromere protein Cenp-K</fullName>
    </submittedName>
</protein>
<keyword evidence="6" id="KW-0539">Nucleus</keyword>
<evidence type="ECO:0000256" key="5">
    <source>
        <dbReference type="ARBA" id="ARBA00023054"/>
    </source>
</evidence>
<comment type="subcellular location">
    <subcellularLocation>
        <location evidence="2">Chromosome</location>
        <location evidence="2">Centromere</location>
    </subcellularLocation>
    <subcellularLocation>
        <location evidence="1">Nucleus</location>
    </subcellularLocation>
</comment>
<evidence type="ECO:0000256" key="7">
    <source>
        <dbReference type="ARBA" id="ARBA00023328"/>
    </source>
</evidence>
<name>A0A4P9ZMW9_9FUNG</name>
<keyword evidence="7" id="KW-0137">Centromere</keyword>